<proteinExistence type="predicted"/>
<dbReference type="EMBL" id="DVJJ01000120">
    <property type="protein sequence ID" value="HIS65321.1"/>
    <property type="molecule type" value="Genomic_DNA"/>
</dbReference>
<dbReference type="Proteomes" id="UP000886741">
    <property type="component" value="Unassembled WGS sequence"/>
</dbReference>
<gene>
    <name evidence="1" type="ORF">IAA83_08130</name>
</gene>
<comment type="caution">
    <text evidence="1">The sequence shown here is derived from an EMBL/GenBank/DDBJ whole genome shotgun (WGS) entry which is preliminary data.</text>
</comment>
<dbReference type="AlphaFoldDB" id="A0A9D1FAY1"/>
<accession>A0A9D1FAY1</accession>
<sequence length="96" mass="11139">MEEYEQIFLPTLHYFENNNRFSGSFGLLRFMLTPQVAMKSPKEVDLEASTILGQLWHGLYCIEKSEIEAEQTFPMSAQGLADIRTWLEAHQEVAER</sequence>
<reference evidence="1" key="1">
    <citation type="submission" date="2020-10" db="EMBL/GenBank/DDBJ databases">
        <authorList>
            <person name="Gilroy R."/>
        </authorList>
    </citation>
    <scope>NUCLEOTIDE SEQUENCE</scope>
    <source>
        <strain evidence="1">ChiBcec16-1751</strain>
    </source>
</reference>
<protein>
    <submittedName>
        <fullName evidence="1">Uncharacterized protein</fullName>
    </submittedName>
</protein>
<organism evidence="1 2">
    <name type="scientific">Candidatus Avoscillospira avistercoris</name>
    <dbReference type="NCBI Taxonomy" id="2840707"/>
    <lineage>
        <taxon>Bacteria</taxon>
        <taxon>Bacillati</taxon>
        <taxon>Bacillota</taxon>
        <taxon>Clostridia</taxon>
        <taxon>Eubacteriales</taxon>
        <taxon>Oscillospiraceae</taxon>
        <taxon>Oscillospiraceae incertae sedis</taxon>
        <taxon>Candidatus Avoscillospira</taxon>
    </lineage>
</organism>
<evidence type="ECO:0000313" key="2">
    <source>
        <dbReference type="Proteomes" id="UP000886741"/>
    </source>
</evidence>
<reference evidence="1" key="2">
    <citation type="journal article" date="2021" name="PeerJ">
        <title>Extensive microbial diversity within the chicken gut microbiome revealed by metagenomics and culture.</title>
        <authorList>
            <person name="Gilroy R."/>
            <person name="Ravi A."/>
            <person name="Getino M."/>
            <person name="Pursley I."/>
            <person name="Horton D.L."/>
            <person name="Alikhan N.F."/>
            <person name="Baker D."/>
            <person name="Gharbi K."/>
            <person name="Hall N."/>
            <person name="Watson M."/>
            <person name="Adriaenssens E.M."/>
            <person name="Foster-Nyarko E."/>
            <person name="Jarju S."/>
            <person name="Secka A."/>
            <person name="Antonio M."/>
            <person name="Oren A."/>
            <person name="Chaudhuri R.R."/>
            <person name="La Ragione R."/>
            <person name="Hildebrand F."/>
            <person name="Pallen M.J."/>
        </authorList>
    </citation>
    <scope>NUCLEOTIDE SEQUENCE</scope>
    <source>
        <strain evidence="1">ChiBcec16-1751</strain>
    </source>
</reference>
<evidence type="ECO:0000313" key="1">
    <source>
        <dbReference type="EMBL" id="HIS65321.1"/>
    </source>
</evidence>
<name>A0A9D1FAY1_9FIRM</name>